<dbReference type="Proteomes" id="UP000008068">
    <property type="component" value="Unassembled WGS sequence"/>
</dbReference>
<name>G0NJS5_CAEBE</name>
<proteinExistence type="predicted"/>
<dbReference type="EMBL" id="GL379896">
    <property type="protein sequence ID" value="EGT32575.1"/>
    <property type="molecule type" value="Genomic_DNA"/>
</dbReference>
<dbReference type="InParanoid" id="G0NJS5"/>
<dbReference type="AlphaFoldDB" id="G0NJS5"/>
<dbReference type="HOGENOM" id="CLU_1620486_0_0_1"/>
<organism evidence="2">
    <name type="scientific">Caenorhabditis brenneri</name>
    <name type="common">Nematode worm</name>
    <dbReference type="NCBI Taxonomy" id="135651"/>
    <lineage>
        <taxon>Eukaryota</taxon>
        <taxon>Metazoa</taxon>
        <taxon>Ecdysozoa</taxon>
        <taxon>Nematoda</taxon>
        <taxon>Chromadorea</taxon>
        <taxon>Rhabditida</taxon>
        <taxon>Rhabditina</taxon>
        <taxon>Rhabditomorpha</taxon>
        <taxon>Rhabditoidea</taxon>
        <taxon>Rhabditidae</taxon>
        <taxon>Peloderinae</taxon>
        <taxon>Caenorhabditis</taxon>
    </lineage>
</organism>
<protein>
    <submittedName>
        <fullName evidence="1">Uncharacterized protein</fullName>
    </submittedName>
</protein>
<sequence>MSKYTNFKIKIFRKGGLFYMTKIEKWHQKDYVERAPGFSEWEEEDKKEQALWRQQWTGGEGSRRVAGILTVGKKWIESCNNLELRRREWKRTTREIYESITDEWKMKQWNGKGEEGGMGFNVNAVIGREGAQSNHAPIHFSFSRPPFFERRKPTERPIPFFEWT</sequence>
<evidence type="ECO:0000313" key="1">
    <source>
        <dbReference type="EMBL" id="EGT32575.1"/>
    </source>
</evidence>
<keyword evidence="2" id="KW-1185">Reference proteome</keyword>
<accession>G0NJS5</accession>
<gene>
    <name evidence="1" type="ORF">CAEBREN_12730</name>
</gene>
<reference evidence="2" key="1">
    <citation type="submission" date="2011-07" db="EMBL/GenBank/DDBJ databases">
        <authorList>
            <consortium name="Caenorhabditis brenneri Sequencing and Analysis Consortium"/>
            <person name="Wilson R.K."/>
        </authorList>
    </citation>
    <scope>NUCLEOTIDE SEQUENCE [LARGE SCALE GENOMIC DNA]</scope>
    <source>
        <strain evidence="2">PB2801</strain>
    </source>
</reference>
<evidence type="ECO:0000313" key="2">
    <source>
        <dbReference type="Proteomes" id="UP000008068"/>
    </source>
</evidence>